<reference evidence="1 2" key="1">
    <citation type="submission" date="2015-01" db="EMBL/GenBank/DDBJ databases">
        <title>Genome Assembly of Bacillus badius MTCC 1458.</title>
        <authorList>
            <person name="Verma A."/>
            <person name="Khatri I."/>
            <person name="Mual P."/>
            <person name="Subramanian S."/>
            <person name="Krishnamurthi S."/>
        </authorList>
    </citation>
    <scope>NUCLEOTIDE SEQUENCE [LARGE SCALE GENOMIC DNA]</scope>
    <source>
        <strain evidence="1 2">MTCC 1458</strain>
    </source>
</reference>
<accession>A0ABR5APS4</accession>
<proteinExistence type="predicted"/>
<gene>
    <name evidence="1" type="ORF">SD77_2689</name>
</gene>
<evidence type="ECO:0000313" key="1">
    <source>
        <dbReference type="EMBL" id="KIL75849.1"/>
    </source>
</evidence>
<keyword evidence="2" id="KW-1185">Reference proteome</keyword>
<evidence type="ECO:0000313" key="2">
    <source>
        <dbReference type="Proteomes" id="UP000031982"/>
    </source>
</evidence>
<protein>
    <submittedName>
        <fullName evidence="1">Uncharacterized protein</fullName>
    </submittedName>
</protein>
<name>A0ABR5APS4_BACBA</name>
<organism evidence="1 2">
    <name type="scientific">Bacillus badius</name>
    <dbReference type="NCBI Taxonomy" id="1455"/>
    <lineage>
        <taxon>Bacteria</taxon>
        <taxon>Bacillati</taxon>
        <taxon>Bacillota</taxon>
        <taxon>Bacilli</taxon>
        <taxon>Bacillales</taxon>
        <taxon>Bacillaceae</taxon>
        <taxon>Pseudobacillus</taxon>
    </lineage>
</organism>
<comment type="caution">
    <text evidence="1">The sequence shown here is derived from an EMBL/GenBank/DDBJ whole genome shotgun (WGS) entry which is preliminary data.</text>
</comment>
<sequence length="236" mass="26980">MMDRIYFADNPWPNGHRIAAFKWGAHFKYGEEAELAGRAGLYFDLHIETADYYEEDADEEEEEDQDQDEEALSDWQAKIVWGNYHSCTLSSEEWGDKGFLVGSDQAPFDPEALDGKEFAVDFLSQEEQELIDFDQTAFDVYLLGHDAAAFHTIAFTKKAGAVYQIDWKGKLALAYVGDYEFKYDFHTSITAASFSGIAIPAELTDDEAYGLLQRFVSTPSFFQLQNRQGERRFVFK</sequence>
<dbReference type="RefSeq" id="WP_231557222.1">
    <property type="nucleotide sequence ID" value="NZ_JARTHD010000023.1"/>
</dbReference>
<dbReference type="EMBL" id="JXLP01000021">
    <property type="protein sequence ID" value="KIL75849.1"/>
    <property type="molecule type" value="Genomic_DNA"/>
</dbReference>
<dbReference type="Proteomes" id="UP000031982">
    <property type="component" value="Unassembled WGS sequence"/>
</dbReference>